<accession>A0A0B6YFZ6</accession>
<evidence type="ECO:0000313" key="1">
    <source>
        <dbReference type="EMBL" id="CEK55153.1"/>
    </source>
</evidence>
<sequence>LLGSGHIQITKCYSTNGQYGAFEDEEKVCEEMFGNIEFTSHYLFIYFRNSNHSTNIIIHPDVNYFNLVLYHLDVYCRLCSLS</sequence>
<name>A0A0B6YFZ6_9EUPU</name>
<proteinExistence type="predicted"/>
<reference evidence="1" key="1">
    <citation type="submission" date="2014-12" db="EMBL/GenBank/DDBJ databases">
        <title>Insight into the proteome of Arion vulgaris.</title>
        <authorList>
            <person name="Aradska J."/>
            <person name="Bulat T."/>
            <person name="Smidak R."/>
            <person name="Sarate P."/>
            <person name="Gangsoo J."/>
            <person name="Sialana F."/>
            <person name="Bilban M."/>
            <person name="Lubec G."/>
        </authorList>
    </citation>
    <scope>NUCLEOTIDE SEQUENCE</scope>
    <source>
        <tissue evidence="1">Skin</tissue>
    </source>
</reference>
<organism evidence="1">
    <name type="scientific">Arion vulgaris</name>
    <dbReference type="NCBI Taxonomy" id="1028688"/>
    <lineage>
        <taxon>Eukaryota</taxon>
        <taxon>Metazoa</taxon>
        <taxon>Spiralia</taxon>
        <taxon>Lophotrochozoa</taxon>
        <taxon>Mollusca</taxon>
        <taxon>Gastropoda</taxon>
        <taxon>Heterobranchia</taxon>
        <taxon>Euthyneura</taxon>
        <taxon>Panpulmonata</taxon>
        <taxon>Eupulmonata</taxon>
        <taxon>Stylommatophora</taxon>
        <taxon>Helicina</taxon>
        <taxon>Arionoidea</taxon>
        <taxon>Arionidae</taxon>
        <taxon>Arion</taxon>
    </lineage>
</organism>
<dbReference type="AlphaFoldDB" id="A0A0B6YFZ6"/>
<dbReference type="EMBL" id="HACG01008288">
    <property type="protein sequence ID" value="CEK55153.1"/>
    <property type="molecule type" value="Transcribed_RNA"/>
</dbReference>
<feature type="non-terminal residue" evidence="1">
    <location>
        <position position="1"/>
    </location>
</feature>
<feature type="non-terminal residue" evidence="1">
    <location>
        <position position="82"/>
    </location>
</feature>
<protein>
    <submittedName>
        <fullName evidence="1">Uncharacterized protein</fullName>
    </submittedName>
</protein>
<gene>
    <name evidence="1" type="primary">ORF24498</name>
</gene>